<keyword evidence="3" id="KW-1185">Reference proteome</keyword>
<organism evidence="2 3">
    <name type="scientific">Trichoderma semiorbis</name>
    <dbReference type="NCBI Taxonomy" id="1491008"/>
    <lineage>
        <taxon>Eukaryota</taxon>
        <taxon>Fungi</taxon>
        <taxon>Dikarya</taxon>
        <taxon>Ascomycota</taxon>
        <taxon>Pezizomycotina</taxon>
        <taxon>Sordariomycetes</taxon>
        <taxon>Hypocreomycetidae</taxon>
        <taxon>Hypocreales</taxon>
        <taxon>Hypocreaceae</taxon>
        <taxon>Trichoderma</taxon>
    </lineage>
</organism>
<protein>
    <submittedName>
        <fullName evidence="2">Uncharacterized protein</fullName>
    </submittedName>
</protein>
<accession>A0A9P8KQW5</accession>
<proteinExistence type="predicted"/>
<gene>
    <name evidence="2" type="ORF">TsFJ059_005289</name>
</gene>
<comment type="caution">
    <text evidence="2">The sequence shown here is derived from an EMBL/GenBank/DDBJ whole genome shotgun (WGS) entry which is preliminary data.</text>
</comment>
<feature type="compositionally biased region" description="Polar residues" evidence="1">
    <location>
        <begin position="1"/>
        <end position="25"/>
    </location>
</feature>
<dbReference type="AlphaFoldDB" id="A0A9P8KQW5"/>
<feature type="region of interest" description="Disordered" evidence="1">
    <location>
        <begin position="1"/>
        <end position="27"/>
    </location>
</feature>
<dbReference type="EMBL" id="JAIMJC010000002">
    <property type="protein sequence ID" value="KAH0530692.1"/>
    <property type="molecule type" value="Genomic_DNA"/>
</dbReference>
<evidence type="ECO:0000256" key="1">
    <source>
        <dbReference type="SAM" id="MobiDB-lite"/>
    </source>
</evidence>
<reference evidence="2 3" key="1">
    <citation type="submission" date="2021-08" db="EMBL/GenBank/DDBJ databases">
        <title>The highly contiguous genome resource for Trichoderma semiorbis FJ059, a fungal antagonistic to plant pathogens.</title>
        <authorList>
            <person name="Liu T."/>
        </authorList>
    </citation>
    <scope>NUCLEOTIDE SEQUENCE [LARGE SCALE GENOMIC DNA]</scope>
    <source>
        <strain evidence="2 3">FJ059</strain>
    </source>
</reference>
<sequence>MSKRGSSSPNPLVTDGQNGWPNNISKTEKYGQNLKKRERWVIDENGNRVPDICLVNYYANALWQMTDAWIDGNTMKHNPWWIVSRLYPVDPTGATGYGKVYTGPANEFHEFEATSTLLYQGGSRYGPNPQVPHIIIITYDTIIPDDRILRSELLLGVLMLSFHETGARILQMHAENGYFIVRASRQLVFPTEDGSIPADGLIMLTWMLAEPMGETSFSNISVNTSSEEKKVCRHEGDLNVASTLGIPIVDGTDTIPLKHYAS</sequence>
<evidence type="ECO:0000313" key="3">
    <source>
        <dbReference type="Proteomes" id="UP000826573"/>
    </source>
</evidence>
<name>A0A9P8KQW5_9HYPO</name>
<evidence type="ECO:0000313" key="2">
    <source>
        <dbReference type="EMBL" id="KAH0530692.1"/>
    </source>
</evidence>
<dbReference type="Proteomes" id="UP000826573">
    <property type="component" value="Unassembled WGS sequence"/>
</dbReference>